<dbReference type="AlphaFoldDB" id="A0AB38PEQ1"/>
<evidence type="ECO:0000313" key="2">
    <source>
        <dbReference type="Proteomes" id="UP000316594"/>
    </source>
</evidence>
<protein>
    <submittedName>
        <fullName evidence="1">Phage tail protein</fullName>
    </submittedName>
</protein>
<dbReference type="Pfam" id="PF12363">
    <property type="entry name" value="Phage_TAC_12"/>
    <property type="match status" value="1"/>
</dbReference>
<reference evidence="1 2" key="1">
    <citation type="submission" date="2019-07" db="EMBL/GenBank/DDBJ databases">
        <title>Genome Sequencing and Assembly of Staphylococcus haemolyticus SDA2.</title>
        <authorList>
            <person name="Emmons C.B."/>
            <person name="Park C."/>
            <person name="Sevigny J.L."/>
            <person name="Andam C."/>
        </authorList>
    </citation>
    <scope>NUCLEOTIDE SEQUENCE [LARGE SCALE GENOMIC DNA]</scope>
    <source>
        <strain evidence="1 2">SDA2</strain>
    </source>
</reference>
<proteinExistence type="predicted"/>
<dbReference type="Proteomes" id="UP000316594">
    <property type="component" value="Unassembled WGS sequence"/>
</dbReference>
<name>A0AB38PEQ1_STAHA</name>
<gene>
    <name evidence="1" type="ORF">FNL11_04900</name>
</gene>
<dbReference type="InterPro" id="IPR024410">
    <property type="entry name" value="Phage_TAC_12"/>
</dbReference>
<accession>A0AB38PEQ1</accession>
<comment type="caution">
    <text evidence="1">The sequence shown here is derived from an EMBL/GenBank/DDBJ whole genome shotgun (WGS) entry which is preliminary data.</text>
</comment>
<dbReference type="EMBL" id="VJMP01000003">
    <property type="protein sequence ID" value="TRL78060.1"/>
    <property type="molecule type" value="Genomic_DNA"/>
</dbReference>
<dbReference type="RefSeq" id="WP_107638561.1">
    <property type="nucleotide sequence ID" value="NZ_PZIG01000002.1"/>
</dbReference>
<sequence length="121" mass="13667">MHIKFKDKELELSFGLGFLNKIDKELGLEVEQMTIGQGLNMLVPNLQNGNVVALAKVIKSAIAHHKKKPQTDEELEAVLEDIAENEGIDTFSEQIIEELGKRPLTQNLVPDEYKQQKKKSK</sequence>
<organism evidence="1 2">
    <name type="scientific">Staphylococcus haemolyticus</name>
    <dbReference type="NCBI Taxonomy" id="1283"/>
    <lineage>
        <taxon>Bacteria</taxon>
        <taxon>Bacillati</taxon>
        <taxon>Bacillota</taxon>
        <taxon>Bacilli</taxon>
        <taxon>Bacillales</taxon>
        <taxon>Staphylococcaceae</taxon>
        <taxon>Staphylococcus</taxon>
    </lineage>
</organism>
<evidence type="ECO:0000313" key="1">
    <source>
        <dbReference type="EMBL" id="TRL78060.1"/>
    </source>
</evidence>